<dbReference type="Pfam" id="PF13472">
    <property type="entry name" value="Lipase_GDSL_2"/>
    <property type="match status" value="2"/>
</dbReference>
<dbReference type="CDD" id="cd01838">
    <property type="entry name" value="Isoamyl_acetate_hydrolase_like"/>
    <property type="match status" value="1"/>
</dbReference>
<dbReference type="EMBL" id="JNBS01002758">
    <property type="protein sequence ID" value="OQR89396.1"/>
    <property type="molecule type" value="Genomic_DNA"/>
</dbReference>
<accession>A0A1V9YUG7</accession>
<feature type="non-terminal residue" evidence="3">
    <location>
        <position position="1"/>
    </location>
</feature>
<evidence type="ECO:0000259" key="1">
    <source>
        <dbReference type="Pfam" id="PF13472"/>
    </source>
</evidence>
<protein>
    <submittedName>
        <fullName evidence="3">Isoamyl acetate-hydrolyzing esterase</fullName>
    </submittedName>
</protein>
<dbReference type="AlphaFoldDB" id="A0A1V9YUG7"/>
<dbReference type="STRING" id="74557.A0A1V9YUG7"/>
<evidence type="ECO:0000313" key="4">
    <source>
        <dbReference type="Proteomes" id="UP000243217"/>
    </source>
</evidence>
<dbReference type="SUPFAM" id="SSF52266">
    <property type="entry name" value="SGNH hydrolase"/>
    <property type="match status" value="2"/>
</dbReference>
<feature type="domain" description="SGNH hydrolase-type esterase" evidence="1">
    <location>
        <begin position="2"/>
        <end position="175"/>
    </location>
</feature>
<dbReference type="OrthoDB" id="671439at2759"/>
<feature type="domain" description="SGNH hydrolase-type esterase" evidence="1">
    <location>
        <begin position="187"/>
        <end position="335"/>
    </location>
</feature>
<proteinExistence type="predicted"/>
<dbReference type="InterPro" id="IPR036514">
    <property type="entry name" value="SGNH_hydro_sf"/>
</dbReference>
<feature type="domain" description="Temptin Cys/Cys disulfide" evidence="2">
    <location>
        <begin position="396"/>
        <end position="485"/>
    </location>
</feature>
<evidence type="ECO:0000313" key="3">
    <source>
        <dbReference type="EMBL" id="OQR89396.1"/>
    </source>
</evidence>
<dbReference type="InterPro" id="IPR057626">
    <property type="entry name" value="S-S_Temptin"/>
</dbReference>
<dbReference type="InterPro" id="IPR045136">
    <property type="entry name" value="Iah1-like"/>
</dbReference>
<organism evidence="3 4">
    <name type="scientific">Thraustotheca clavata</name>
    <dbReference type="NCBI Taxonomy" id="74557"/>
    <lineage>
        <taxon>Eukaryota</taxon>
        <taxon>Sar</taxon>
        <taxon>Stramenopiles</taxon>
        <taxon>Oomycota</taxon>
        <taxon>Saprolegniomycetes</taxon>
        <taxon>Saprolegniales</taxon>
        <taxon>Achlyaceae</taxon>
        <taxon>Thraustotheca</taxon>
    </lineage>
</organism>
<dbReference type="Pfam" id="PF24784">
    <property type="entry name" value="Temptin_C"/>
    <property type="match status" value="1"/>
</dbReference>
<gene>
    <name evidence="3" type="ORF">THRCLA_09761</name>
</gene>
<reference evidence="3 4" key="1">
    <citation type="journal article" date="2014" name="Genome Biol. Evol.">
        <title>The secreted proteins of Achlya hypogyna and Thraustotheca clavata identify the ancestral oomycete secretome and reveal gene acquisitions by horizontal gene transfer.</title>
        <authorList>
            <person name="Misner I."/>
            <person name="Blouin N."/>
            <person name="Leonard G."/>
            <person name="Richards T.A."/>
            <person name="Lane C.E."/>
        </authorList>
    </citation>
    <scope>NUCLEOTIDE SEQUENCE [LARGE SCALE GENOMIC DNA]</scope>
    <source>
        <strain evidence="3 4">ATCC 34112</strain>
    </source>
</reference>
<name>A0A1V9YUG7_9STRA</name>
<dbReference type="InterPro" id="IPR013830">
    <property type="entry name" value="SGNH_hydro"/>
</dbReference>
<evidence type="ECO:0000259" key="2">
    <source>
        <dbReference type="Pfam" id="PF24784"/>
    </source>
</evidence>
<keyword evidence="4" id="KW-1185">Reference proteome</keyword>
<dbReference type="Gene3D" id="3.40.50.1110">
    <property type="entry name" value="SGNH hydrolase"/>
    <property type="match status" value="2"/>
</dbReference>
<comment type="caution">
    <text evidence="3">The sequence shown here is derived from an EMBL/GenBank/DDBJ whole genome shotgun (WGS) entry which is preliminary data.</text>
</comment>
<dbReference type="Proteomes" id="UP000243217">
    <property type="component" value="Unassembled WGS sequence"/>
</dbReference>
<dbReference type="PANTHER" id="PTHR14209:SF19">
    <property type="entry name" value="ISOAMYL ACETATE-HYDROLYZING ESTERASE 1 HOMOLOG"/>
    <property type="match status" value="1"/>
</dbReference>
<sequence>LLLGDSITQEGADPSIDGFQTLLEADYIRRADIFNRGLYGYNMRWFLMHLPKLIGEFKNQCAPSLITLFLGANDADIPTGTEYVPLENYEQFTKEIVLKLRKAFPNCSFILLTPPPVGDSEPYNRTNATAGKYATACKNAGNALGVPVIDLWTDMQPKRESYLSDDIHLNDQGNRFVYQALSSNPAIGGFQTLLEADYVRRADIINRGLSGYNTRWYLNYLPQIINEFQHQQAPVLITLFLGANDADTTETQQVPLANYEENTKEIVRQLQSAFPFSSIILITPPCVGDNLVFSRNNTATGKYATACKNAGKALGIPVIDLWTSMQPQRESYLSDAISPKGHDTNGMFQKLLLSLGKFQGRESSTIYSYVSIPICQLTSMLAGSIIATLSLLQWTNAYPDFCEKIPNGDSVPRVLAVGHVDPFGGGKYTQFGLDFMKANYRWSKTLCEMDSDGDGATNGEELGDPCCHWSPMAMTPLRENPTSPGHVNEFTDEQLAQLKCSQNDEL</sequence>
<dbReference type="PANTHER" id="PTHR14209">
    <property type="entry name" value="ISOAMYL ACETATE-HYDROLYZING ESTERASE 1"/>
    <property type="match status" value="1"/>
</dbReference>